<organism evidence="8 9">
    <name type="scientific">Novymonas esmeraldas</name>
    <dbReference type="NCBI Taxonomy" id="1808958"/>
    <lineage>
        <taxon>Eukaryota</taxon>
        <taxon>Discoba</taxon>
        <taxon>Euglenozoa</taxon>
        <taxon>Kinetoplastea</taxon>
        <taxon>Metakinetoplastina</taxon>
        <taxon>Trypanosomatida</taxon>
        <taxon>Trypanosomatidae</taxon>
        <taxon>Novymonas</taxon>
    </lineage>
</organism>
<proteinExistence type="predicted"/>
<keyword evidence="3 5" id="KW-0863">Zinc-finger</keyword>
<sequence length="346" mass="39179">MSTQLHASVPRRNGAMAEQHKRSGHAVAATGDHHVNHNNHHHHHEEDKHILADRYKTKLCKNYVAKGECPYEVRCMFAHGEAELRTSDDNVRDGLISEDAIKAFQRQQNQAKRRAVFTAPREQVSHPVRTGPHHHHAYEMEESGEDCDGFHNHHHHHNHHNIRVRLQLQQPAEEQQQQQQHQPAFIPMQQQQQHNNNNQELENVLHYPRQTVTAPYYTHNPYAFDLIPAAARLFPIYHEMAEAEDGYWYAEEEPMAVAAPMQEDYYFPSSDMMMPLVPSSVTQQPVQYAVYGKQLENVASASAYSGEEAAYGQSEASSGSAYAPAALCAAAELPGNADIPAMVMEP</sequence>
<dbReference type="GO" id="GO:0003729">
    <property type="term" value="F:mRNA binding"/>
    <property type="evidence" value="ECO:0007669"/>
    <property type="project" value="InterPro"/>
</dbReference>
<feature type="region of interest" description="Disordered" evidence="6">
    <location>
        <begin position="142"/>
        <end position="161"/>
    </location>
</feature>
<gene>
    <name evidence="8" type="ORF">NESM_000383600</name>
</gene>
<keyword evidence="4 5" id="KW-0862">Zinc</keyword>
<protein>
    <submittedName>
        <fullName evidence="8">Zinc finger C-x8-C-x5-C-x3-H type (And similar)</fullName>
    </submittedName>
</protein>
<dbReference type="Proteomes" id="UP001430356">
    <property type="component" value="Unassembled WGS sequence"/>
</dbReference>
<dbReference type="PROSITE" id="PS50103">
    <property type="entry name" value="ZF_C3H1"/>
    <property type="match status" value="1"/>
</dbReference>
<comment type="caution">
    <text evidence="8">The sequence shown here is derived from an EMBL/GenBank/DDBJ whole genome shotgun (WGS) entry which is preliminary data.</text>
</comment>
<evidence type="ECO:0000259" key="7">
    <source>
        <dbReference type="PROSITE" id="PS50103"/>
    </source>
</evidence>
<dbReference type="FunFam" id="4.10.1000.10:FF:000003">
    <property type="entry name" value="Zinc finger CCCH domain-containing protein"/>
    <property type="match status" value="1"/>
</dbReference>
<dbReference type="PANTHER" id="PTHR12547:SF182">
    <property type="entry name" value="RNA-BINDING PROTEIN ZC3H11"/>
    <property type="match status" value="1"/>
</dbReference>
<dbReference type="SUPFAM" id="SSF90229">
    <property type="entry name" value="CCCH zinc finger"/>
    <property type="match status" value="1"/>
</dbReference>
<dbReference type="InterPro" id="IPR000571">
    <property type="entry name" value="Znf_CCCH"/>
</dbReference>
<dbReference type="GO" id="GO:0051252">
    <property type="term" value="P:regulation of RNA metabolic process"/>
    <property type="evidence" value="ECO:0007669"/>
    <property type="project" value="UniProtKB-ARBA"/>
</dbReference>
<dbReference type="EMBL" id="JAECZO010000040">
    <property type="protein sequence ID" value="KAK7194647.1"/>
    <property type="molecule type" value="Genomic_DNA"/>
</dbReference>
<dbReference type="GO" id="GO:0010468">
    <property type="term" value="P:regulation of gene expression"/>
    <property type="evidence" value="ECO:0007669"/>
    <property type="project" value="UniProtKB-ARBA"/>
</dbReference>
<evidence type="ECO:0000313" key="8">
    <source>
        <dbReference type="EMBL" id="KAK7194647.1"/>
    </source>
</evidence>
<dbReference type="InterPro" id="IPR036855">
    <property type="entry name" value="Znf_CCCH_sf"/>
</dbReference>
<evidence type="ECO:0000256" key="5">
    <source>
        <dbReference type="PROSITE-ProRule" id="PRU00723"/>
    </source>
</evidence>
<dbReference type="Pfam" id="PF00642">
    <property type="entry name" value="zf-CCCH"/>
    <property type="match status" value="1"/>
</dbReference>
<dbReference type="SMART" id="SM00356">
    <property type="entry name" value="ZnF_C3H1"/>
    <property type="match status" value="1"/>
</dbReference>
<dbReference type="GO" id="GO:0008270">
    <property type="term" value="F:zinc ion binding"/>
    <property type="evidence" value="ECO:0007669"/>
    <property type="project" value="UniProtKB-KW"/>
</dbReference>
<feature type="zinc finger region" description="C3H1-type" evidence="5">
    <location>
        <begin position="54"/>
        <end position="82"/>
    </location>
</feature>
<evidence type="ECO:0000256" key="3">
    <source>
        <dbReference type="ARBA" id="ARBA00022771"/>
    </source>
</evidence>
<evidence type="ECO:0000256" key="1">
    <source>
        <dbReference type="ARBA" id="ARBA00022723"/>
    </source>
</evidence>
<feature type="compositionally biased region" description="Basic residues" evidence="6">
    <location>
        <begin position="152"/>
        <end position="161"/>
    </location>
</feature>
<dbReference type="PANTHER" id="PTHR12547">
    <property type="entry name" value="CCCH ZINC FINGER/TIS11-RELATED"/>
    <property type="match status" value="1"/>
</dbReference>
<dbReference type="Gene3D" id="4.10.1000.10">
    <property type="entry name" value="Zinc finger, CCCH-type"/>
    <property type="match status" value="1"/>
</dbReference>
<accession>A0AAW0EMG8</accession>
<evidence type="ECO:0000313" key="9">
    <source>
        <dbReference type="Proteomes" id="UP001430356"/>
    </source>
</evidence>
<dbReference type="AlphaFoldDB" id="A0AAW0EMG8"/>
<dbReference type="InterPro" id="IPR045877">
    <property type="entry name" value="ZFP36-like"/>
</dbReference>
<keyword evidence="2" id="KW-0677">Repeat</keyword>
<keyword evidence="9" id="KW-1185">Reference proteome</keyword>
<evidence type="ECO:0000256" key="4">
    <source>
        <dbReference type="ARBA" id="ARBA00022833"/>
    </source>
</evidence>
<evidence type="ECO:0000256" key="6">
    <source>
        <dbReference type="SAM" id="MobiDB-lite"/>
    </source>
</evidence>
<reference evidence="8 9" key="1">
    <citation type="journal article" date="2021" name="MBio">
        <title>A New Model Trypanosomatid, Novymonas esmeraldas: Genomic Perception of Its 'Candidatus Pandoraea novymonadis' Endosymbiont.</title>
        <authorList>
            <person name="Zakharova A."/>
            <person name="Saura A."/>
            <person name="Butenko A."/>
            <person name="Podesvova L."/>
            <person name="Warmusova S."/>
            <person name="Kostygov A.Y."/>
            <person name="Nenarokova A."/>
            <person name="Lukes J."/>
            <person name="Opperdoes F.R."/>
            <person name="Yurchenko V."/>
        </authorList>
    </citation>
    <scope>NUCLEOTIDE SEQUENCE [LARGE SCALE GENOMIC DNA]</scope>
    <source>
        <strain evidence="8 9">E262AT.01</strain>
    </source>
</reference>
<evidence type="ECO:0000256" key="2">
    <source>
        <dbReference type="ARBA" id="ARBA00022737"/>
    </source>
</evidence>
<name>A0AAW0EMG8_9TRYP</name>
<feature type="region of interest" description="Disordered" evidence="6">
    <location>
        <begin position="1"/>
        <end position="26"/>
    </location>
</feature>
<feature type="domain" description="C3H1-type" evidence="7">
    <location>
        <begin position="54"/>
        <end position="82"/>
    </location>
</feature>
<keyword evidence="1 5" id="KW-0479">Metal-binding</keyword>